<accession>A0A973W014</accession>
<protein>
    <submittedName>
        <fullName evidence="1">Uncharacterized protein</fullName>
    </submittedName>
</protein>
<organism evidence="1">
    <name type="scientific">Bradyrhizobium septentrionale</name>
    <dbReference type="NCBI Taxonomy" id="1404411"/>
    <lineage>
        <taxon>Bacteria</taxon>
        <taxon>Pseudomonadati</taxon>
        <taxon>Pseudomonadota</taxon>
        <taxon>Alphaproteobacteria</taxon>
        <taxon>Hyphomicrobiales</taxon>
        <taxon>Nitrobacteraceae</taxon>
        <taxon>Bradyrhizobium</taxon>
    </lineage>
</organism>
<dbReference type="RefSeq" id="WP_166204393.1">
    <property type="nucleotide sequence ID" value="NZ_CP088285.1"/>
</dbReference>
<dbReference type="EMBL" id="JAAOLE020000001">
    <property type="protein sequence ID" value="NVI44972.1"/>
    <property type="molecule type" value="Genomic_DNA"/>
</dbReference>
<dbReference type="AlphaFoldDB" id="A0A973W014"/>
<sequence>MTERRSLMQFVRDAARRARNIKKLTDPHAIAGYCFDEAKGYGLITAAWTHEAELQSILRLVTFRKKPPHLSEDAHQLRLFIDHEDIVFDIRHDDAVVQKALADCGLSDIAQIERQKGDNIAAAEAERDLFARASSYIKPLLESHPGWVWRDAVSHLSTHGGLPSL</sequence>
<name>A0A973W014_9BRAD</name>
<gene>
    <name evidence="1" type="ORF">HAP48_018845</name>
</gene>
<proteinExistence type="predicted"/>
<evidence type="ECO:0000313" key="1">
    <source>
        <dbReference type="EMBL" id="NVI44972.1"/>
    </source>
</evidence>
<reference evidence="1" key="1">
    <citation type="submission" date="2020-06" db="EMBL/GenBank/DDBJ databases">
        <title>Whole Genome Sequence of Bradyrhizobium sp. Strain 1S1.</title>
        <authorList>
            <person name="Bromfield E.S.P."/>
            <person name="Cloutier S."/>
        </authorList>
    </citation>
    <scope>NUCLEOTIDE SEQUENCE [LARGE SCALE GENOMIC DNA]</scope>
    <source>
        <strain evidence="1">1S1</strain>
    </source>
</reference>
<comment type="caution">
    <text evidence="1">The sequence shown here is derived from an EMBL/GenBank/DDBJ whole genome shotgun (WGS) entry which is preliminary data.</text>
</comment>